<dbReference type="SUPFAM" id="SSF54695">
    <property type="entry name" value="POZ domain"/>
    <property type="match status" value="1"/>
</dbReference>
<dbReference type="InterPro" id="IPR011333">
    <property type="entry name" value="SKP1/BTB/POZ_sf"/>
</dbReference>
<feature type="compositionally biased region" description="Polar residues" evidence="3">
    <location>
        <begin position="909"/>
        <end position="933"/>
    </location>
</feature>
<dbReference type="InterPro" id="IPR015915">
    <property type="entry name" value="Kelch-typ_b-propeller"/>
</dbReference>
<feature type="compositionally biased region" description="Basic residues" evidence="3">
    <location>
        <begin position="821"/>
        <end position="831"/>
    </location>
</feature>
<organism evidence="5 6">
    <name type="scientific">Dimargaris verticillata</name>
    <dbReference type="NCBI Taxonomy" id="2761393"/>
    <lineage>
        <taxon>Eukaryota</taxon>
        <taxon>Fungi</taxon>
        <taxon>Fungi incertae sedis</taxon>
        <taxon>Zoopagomycota</taxon>
        <taxon>Kickxellomycotina</taxon>
        <taxon>Dimargaritomycetes</taxon>
        <taxon>Dimargaritales</taxon>
        <taxon>Dimargaritaceae</taxon>
        <taxon>Dimargaris</taxon>
    </lineage>
</organism>
<dbReference type="GO" id="GO:0005739">
    <property type="term" value="C:mitochondrion"/>
    <property type="evidence" value="ECO:0007669"/>
    <property type="project" value="TreeGrafter"/>
</dbReference>
<feature type="domain" description="BTB" evidence="4">
    <location>
        <begin position="408"/>
        <end position="491"/>
    </location>
</feature>
<protein>
    <recommendedName>
        <fullName evidence="4">BTB domain-containing protein</fullName>
    </recommendedName>
</protein>
<dbReference type="SMART" id="SM00225">
    <property type="entry name" value="BTB"/>
    <property type="match status" value="1"/>
</dbReference>
<dbReference type="EMBL" id="JANBQB010000083">
    <property type="protein sequence ID" value="KAJ1982641.1"/>
    <property type="molecule type" value="Genomic_DNA"/>
</dbReference>
<evidence type="ECO:0000256" key="1">
    <source>
        <dbReference type="ARBA" id="ARBA00022441"/>
    </source>
</evidence>
<feature type="compositionally biased region" description="Polar residues" evidence="3">
    <location>
        <begin position="593"/>
        <end position="607"/>
    </location>
</feature>
<feature type="compositionally biased region" description="Low complexity" evidence="3">
    <location>
        <begin position="944"/>
        <end position="960"/>
    </location>
</feature>
<dbReference type="InterPro" id="IPR000210">
    <property type="entry name" value="BTB/POZ_dom"/>
</dbReference>
<dbReference type="PANTHER" id="PTHR43503">
    <property type="entry name" value="MCG48959-RELATED"/>
    <property type="match status" value="1"/>
</dbReference>
<feature type="region of interest" description="Disordered" evidence="3">
    <location>
        <begin position="593"/>
        <end position="640"/>
    </location>
</feature>
<evidence type="ECO:0000256" key="3">
    <source>
        <dbReference type="SAM" id="MobiDB-lite"/>
    </source>
</evidence>
<gene>
    <name evidence="5" type="ORF">H4R34_001638</name>
</gene>
<dbReference type="AlphaFoldDB" id="A0A9W8B5R3"/>
<sequence>MLGSKASPALGPQGAGLASHGVVLSSMRNTITEMAVTTVTTTGECPPPLVGATITTVGTKIYLFAGRLTEPRILTNDLYILDLTTYAWRKVRLQLSPESEAWLSTAAQHKPEHVLQLIRPRYFHSAVVYGHQIVYFGGMGRLRPHAQEVGVLSDVLIFDTATLQWTIPKMTTGSPPPRYAHLCTLLDNDHMLIMGGQDLDTDYLGDLHVLDLKTMGWCLSRHLNRNVGIYRSIVAYDDHHRRAIVYSNYNFNDVKRSLHFISDPNWRLTDRSDAMVGPVLPHGLRFPSSVLLGPHLILTGTHIGRDFPSFRIWALDLRTCTWQEISCGSLFEKGSWNKGALCADLNRFYVFGHQSRSLLHDYNARQLNFNHIRVITLDAFGLHHPVEPMYTTPYQELGLSLMESPALANVTLVTLDGLQLACNAFVLSARWPHFKRLFAPSSDATKPHASLHSTLAPTQLPMGFTVRIPETYDVANQFVRYLHTGALDVSLSTALLTALLVAAAAYQMPRLQGLCAAELHGRLALDTSPLIFEGATRADHQGLRVRALLYMFDRRDALLRKHIEVLQGLRDETQKEILTYFPEINKHYRKRSNTAISHQSTSSTASVVSGPHSLPTQQLHYHDGSGGTSAGSSLSTTPTSLRPKLHAAFTAMPAVLESPTEHEYSTSPKPTPPPHPGVGPTSASLSLARSLDDPGVAGGSTNSESTAMAFAIKPPPSPQLGGKPKSASGTKSPRQRNRLLKLTLGSTHGFFHPNSSTSPSTATPTFGLHDVMTPRTATPGTHAMDKSDRSAGKPLSAHSTGSSTTPSSSHFSVNFTNPFKRPFRRSGKKANKSPETPSIPAATQESPRSDAKGPLNCSTTHSGVGSQPPVIPLPSHSYSPISPGPFHSPSLSSSNSPNDPLHGFPPSLSRKQSNLSLGQPAYSTYQSTSSPQLQPVPIPIHGAPSPMTTTPPSHPSNSPSPNKPPTSPTADGTDDASPNSKNQYSIYVM</sequence>
<feature type="compositionally biased region" description="Low complexity" evidence="3">
    <location>
        <begin position="796"/>
        <end position="812"/>
    </location>
</feature>
<keyword evidence="2" id="KW-0677">Repeat</keyword>
<dbReference type="Proteomes" id="UP001151582">
    <property type="component" value="Unassembled WGS sequence"/>
</dbReference>
<dbReference type="PROSITE" id="PS50097">
    <property type="entry name" value="BTB"/>
    <property type="match status" value="1"/>
</dbReference>
<evidence type="ECO:0000259" key="4">
    <source>
        <dbReference type="PROSITE" id="PS50097"/>
    </source>
</evidence>
<evidence type="ECO:0000313" key="6">
    <source>
        <dbReference type="Proteomes" id="UP001151582"/>
    </source>
</evidence>
<reference evidence="5" key="1">
    <citation type="submission" date="2022-07" db="EMBL/GenBank/DDBJ databases">
        <title>Phylogenomic reconstructions and comparative analyses of Kickxellomycotina fungi.</title>
        <authorList>
            <person name="Reynolds N.K."/>
            <person name="Stajich J.E."/>
            <person name="Barry K."/>
            <person name="Grigoriev I.V."/>
            <person name="Crous P."/>
            <person name="Smith M.E."/>
        </authorList>
    </citation>
    <scope>NUCLEOTIDE SEQUENCE</scope>
    <source>
        <strain evidence="5">RSA 567</strain>
    </source>
</reference>
<comment type="caution">
    <text evidence="5">The sequence shown here is derived from an EMBL/GenBank/DDBJ whole genome shotgun (WGS) entry which is preliminary data.</text>
</comment>
<feature type="region of interest" description="Disordered" evidence="3">
    <location>
        <begin position="657"/>
        <end position="989"/>
    </location>
</feature>
<feature type="compositionally biased region" description="Low complexity" evidence="3">
    <location>
        <begin position="630"/>
        <end position="640"/>
    </location>
</feature>
<keyword evidence="6" id="KW-1185">Reference proteome</keyword>
<dbReference type="Pfam" id="PF24681">
    <property type="entry name" value="Kelch_KLHDC2_KLHL20_DRC7"/>
    <property type="match status" value="1"/>
</dbReference>
<feature type="compositionally biased region" description="Polar residues" evidence="3">
    <location>
        <begin position="856"/>
        <end position="865"/>
    </location>
</feature>
<dbReference type="Gene3D" id="2.120.10.80">
    <property type="entry name" value="Kelch-type beta propeller"/>
    <property type="match status" value="1"/>
</dbReference>
<feature type="compositionally biased region" description="Low complexity" evidence="3">
    <location>
        <begin position="884"/>
        <end position="902"/>
    </location>
</feature>
<feature type="compositionally biased region" description="Low complexity" evidence="3">
    <location>
        <begin position="678"/>
        <end position="689"/>
    </location>
</feature>
<accession>A0A9W8B5R3</accession>
<evidence type="ECO:0000313" key="5">
    <source>
        <dbReference type="EMBL" id="KAJ1982641.1"/>
    </source>
</evidence>
<dbReference type="GO" id="GO:0005829">
    <property type="term" value="C:cytosol"/>
    <property type="evidence" value="ECO:0007669"/>
    <property type="project" value="TreeGrafter"/>
</dbReference>
<feature type="compositionally biased region" description="Low complexity" evidence="3">
    <location>
        <begin position="755"/>
        <end position="765"/>
    </location>
</feature>
<feature type="compositionally biased region" description="Polar residues" evidence="3">
    <location>
        <begin position="976"/>
        <end position="989"/>
    </location>
</feature>
<dbReference type="PANTHER" id="PTHR43503:SF2">
    <property type="entry name" value="NEGATIVE REGULATOR OF SPORULATION MDS3-RELATED"/>
    <property type="match status" value="1"/>
</dbReference>
<keyword evidence="1" id="KW-0880">Kelch repeat</keyword>
<dbReference type="Pfam" id="PF00651">
    <property type="entry name" value="BTB"/>
    <property type="match status" value="1"/>
</dbReference>
<dbReference type="SUPFAM" id="SSF117281">
    <property type="entry name" value="Kelch motif"/>
    <property type="match status" value="1"/>
</dbReference>
<evidence type="ECO:0000256" key="2">
    <source>
        <dbReference type="ARBA" id="ARBA00022737"/>
    </source>
</evidence>
<name>A0A9W8B5R3_9FUNG</name>
<dbReference type="Gene3D" id="3.30.710.10">
    <property type="entry name" value="Potassium Channel Kv1.1, Chain A"/>
    <property type="match status" value="1"/>
</dbReference>
<proteinExistence type="predicted"/>
<dbReference type="OrthoDB" id="10001928at2759"/>
<feature type="compositionally biased region" description="Polar residues" evidence="3">
    <location>
        <begin position="833"/>
        <end position="846"/>
    </location>
</feature>
<dbReference type="GO" id="GO:0045454">
    <property type="term" value="P:cell redox homeostasis"/>
    <property type="evidence" value="ECO:0007669"/>
    <property type="project" value="TreeGrafter"/>
</dbReference>